<dbReference type="EMBL" id="REGN01000097">
    <property type="protein sequence ID" value="RNA44504.1"/>
    <property type="molecule type" value="Genomic_DNA"/>
</dbReference>
<keyword evidence="2" id="KW-1185">Reference proteome</keyword>
<organism evidence="1 2">
    <name type="scientific">Brachionus plicatilis</name>
    <name type="common">Marine rotifer</name>
    <name type="synonym">Brachionus muelleri</name>
    <dbReference type="NCBI Taxonomy" id="10195"/>
    <lineage>
        <taxon>Eukaryota</taxon>
        <taxon>Metazoa</taxon>
        <taxon>Spiralia</taxon>
        <taxon>Gnathifera</taxon>
        <taxon>Rotifera</taxon>
        <taxon>Eurotatoria</taxon>
        <taxon>Monogononta</taxon>
        <taxon>Pseudotrocha</taxon>
        <taxon>Ploima</taxon>
        <taxon>Brachionidae</taxon>
        <taxon>Brachionus</taxon>
    </lineage>
</organism>
<accession>A0A3M7T8U5</accession>
<proteinExistence type="predicted"/>
<dbReference type="Proteomes" id="UP000276133">
    <property type="component" value="Unassembled WGS sequence"/>
</dbReference>
<evidence type="ECO:0000313" key="2">
    <source>
        <dbReference type="Proteomes" id="UP000276133"/>
    </source>
</evidence>
<reference evidence="1 2" key="1">
    <citation type="journal article" date="2018" name="Sci. Rep.">
        <title>Genomic signatures of local adaptation to the degree of environmental predictability in rotifers.</title>
        <authorList>
            <person name="Franch-Gras L."/>
            <person name="Hahn C."/>
            <person name="Garcia-Roger E.M."/>
            <person name="Carmona M.J."/>
            <person name="Serra M."/>
            <person name="Gomez A."/>
        </authorList>
    </citation>
    <scope>NUCLEOTIDE SEQUENCE [LARGE SCALE GENOMIC DNA]</scope>
    <source>
        <strain evidence="1">HYR1</strain>
    </source>
</reference>
<name>A0A3M7T8U5_BRAPC</name>
<sequence>MWEIKRDLVWRRIKIKIPLLKLNFVKGKNLNQNSASMVDELKKVRERETWPVTCAKSYAFELTWNFFLKKTATIAKLQLISLRRHPNLAYYYYYYYHYYHYFLKHEFLFLKANKFNNKDIRCLIEKFISFAKI</sequence>
<gene>
    <name evidence="1" type="ORF">BpHYR1_019893</name>
</gene>
<evidence type="ECO:0000313" key="1">
    <source>
        <dbReference type="EMBL" id="RNA44504.1"/>
    </source>
</evidence>
<protein>
    <submittedName>
        <fullName evidence="1">Uncharacterized protein</fullName>
    </submittedName>
</protein>
<comment type="caution">
    <text evidence="1">The sequence shown here is derived from an EMBL/GenBank/DDBJ whole genome shotgun (WGS) entry which is preliminary data.</text>
</comment>
<dbReference type="AlphaFoldDB" id="A0A3M7T8U5"/>